<proteinExistence type="inferred from homology"/>
<evidence type="ECO:0000256" key="3">
    <source>
        <dbReference type="ARBA" id="ARBA00022842"/>
    </source>
</evidence>
<dbReference type="PRINTS" id="PR00502">
    <property type="entry name" value="NUDIXFAMILY"/>
</dbReference>
<dbReference type="InterPro" id="IPR000086">
    <property type="entry name" value="NUDIX_hydrolase_dom"/>
</dbReference>
<dbReference type="RefSeq" id="WP_237444683.1">
    <property type="nucleotide sequence ID" value="NZ_CAKLPX010000002.1"/>
</dbReference>
<accession>A0ABN8EIV4</accession>
<dbReference type="Gene3D" id="2.20.70.10">
    <property type="match status" value="1"/>
</dbReference>
<evidence type="ECO:0000256" key="4">
    <source>
        <dbReference type="RuleBase" id="RU003476"/>
    </source>
</evidence>
<dbReference type="Gene3D" id="3.90.79.10">
    <property type="entry name" value="Nucleoside Triphosphate Pyrophosphohydrolase"/>
    <property type="match status" value="1"/>
</dbReference>
<dbReference type="PROSITE" id="PS51462">
    <property type="entry name" value="NUDIX"/>
    <property type="match status" value="1"/>
</dbReference>
<dbReference type="InterPro" id="IPR015797">
    <property type="entry name" value="NUDIX_hydrolase-like_dom_sf"/>
</dbReference>
<sequence length="199" mass="22566">MKYCCQCASELIRAIPEGDDVERQLCPDCGYVAYQNPNVLVSVMMNHGDKLLWMRRDCEPRRGYWGMPAGFMECGESLAEAAVRELREETGVDIAPDKLTLYAIGSITYTSEVYVAFRAEMASPEFCAGAESQEVALFSEDEVPWQDLAFGVVEPYVRDYYRDLKSNRFGLYVGDYNDDHKVTENILPDLLRQALPDSQ</sequence>
<gene>
    <name evidence="6" type="primary">nudC_2</name>
    <name evidence="6" type="ORF">SIN8267_02099</name>
</gene>
<evidence type="ECO:0000313" key="6">
    <source>
        <dbReference type="EMBL" id="CAH0991984.1"/>
    </source>
</evidence>
<dbReference type="InterPro" id="IPR020084">
    <property type="entry name" value="NUDIX_hydrolase_CS"/>
</dbReference>
<comment type="caution">
    <text evidence="6">The sequence shown here is derived from an EMBL/GenBank/DDBJ whole genome shotgun (WGS) entry which is preliminary data.</text>
</comment>
<feature type="domain" description="Nudix hydrolase" evidence="5">
    <location>
        <begin position="34"/>
        <end position="161"/>
    </location>
</feature>
<dbReference type="InterPro" id="IPR020476">
    <property type="entry name" value="Nudix_hydrolase"/>
</dbReference>
<dbReference type="GO" id="GO:0016787">
    <property type="term" value="F:hydrolase activity"/>
    <property type="evidence" value="ECO:0007669"/>
    <property type="project" value="UniProtKB-KW"/>
</dbReference>
<keyword evidence="2 4" id="KW-0378">Hydrolase</keyword>
<dbReference type="PANTHER" id="PTHR43222:SF2">
    <property type="entry name" value="NUDIX HYDROLASE 23, CHLOROPLASTIC"/>
    <property type="match status" value="1"/>
</dbReference>
<keyword evidence="3" id="KW-0460">Magnesium</keyword>
<dbReference type="PANTHER" id="PTHR43222">
    <property type="entry name" value="NUDIX HYDROLASE 23"/>
    <property type="match status" value="1"/>
</dbReference>
<dbReference type="SUPFAM" id="SSF55811">
    <property type="entry name" value="Nudix"/>
    <property type="match status" value="1"/>
</dbReference>
<organism evidence="6 7">
    <name type="scientific">Sinobacterium norvegicum</name>
    <dbReference type="NCBI Taxonomy" id="1641715"/>
    <lineage>
        <taxon>Bacteria</taxon>
        <taxon>Pseudomonadati</taxon>
        <taxon>Pseudomonadota</taxon>
        <taxon>Gammaproteobacteria</taxon>
        <taxon>Cellvibrionales</taxon>
        <taxon>Spongiibacteraceae</taxon>
        <taxon>Sinobacterium</taxon>
    </lineage>
</organism>
<dbReference type="InterPro" id="IPR029401">
    <property type="entry name" value="Nudix_N"/>
</dbReference>
<comment type="similarity">
    <text evidence="4">Belongs to the Nudix hydrolase family.</text>
</comment>
<dbReference type="EMBL" id="CAKLPX010000002">
    <property type="protein sequence ID" value="CAH0991984.1"/>
    <property type="molecule type" value="Genomic_DNA"/>
</dbReference>
<dbReference type="Pfam" id="PF14803">
    <property type="entry name" value="Zn_ribbon_Nudix"/>
    <property type="match status" value="1"/>
</dbReference>
<dbReference type="EC" id="3.6.1.22" evidence="6"/>
<dbReference type="Pfam" id="PF00293">
    <property type="entry name" value="NUDIX"/>
    <property type="match status" value="1"/>
</dbReference>
<evidence type="ECO:0000259" key="5">
    <source>
        <dbReference type="PROSITE" id="PS51462"/>
    </source>
</evidence>
<dbReference type="PROSITE" id="PS00893">
    <property type="entry name" value="NUDIX_BOX"/>
    <property type="match status" value="1"/>
</dbReference>
<evidence type="ECO:0000313" key="7">
    <source>
        <dbReference type="Proteomes" id="UP000838100"/>
    </source>
</evidence>
<comment type="cofactor">
    <cofactor evidence="1">
        <name>Mg(2+)</name>
        <dbReference type="ChEBI" id="CHEBI:18420"/>
    </cofactor>
</comment>
<keyword evidence="7" id="KW-1185">Reference proteome</keyword>
<evidence type="ECO:0000256" key="2">
    <source>
        <dbReference type="ARBA" id="ARBA00022801"/>
    </source>
</evidence>
<reference evidence="6" key="1">
    <citation type="submission" date="2021-12" db="EMBL/GenBank/DDBJ databases">
        <authorList>
            <person name="Rodrigo-Torres L."/>
            <person name="Arahal R. D."/>
            <person name="Lucena T."/>
        </authorList>
    </citation>
    <scope>NUCLEOTIDE SEQUENCE</scope>
    <source>
        <strain evidence="6">CECT 8267</strain>
    </source>
</reference>
<evidence type="ECO:0000256" key="1">
    <source>
        <dbReference type="ARBA" id="ARBA00001946"/>
    </source>
</evidence>
<dbReference type="Proteomes" id="UP000838100">
    <property type="component" value="Unassembled WGS sequence"/>
</dbReference>
<name>A0ABN8EIV4_9GAMM</name>
<protein>
    <submittedName>
        <fullName evidence="6">NADH pyrophosphatase</fullName>
        <ecNumber evidence="6">3.6.1.22</ecNumber>
    </submittedName>
</protein>